<dbReference type="OrthoDB" id="429145at2759"/>
<dbReference type="Pfam" id="PF00194">
    <property type="entry name" value="Carb_anhydrase"/>
    <property type="match status" value="1"/>
</dbReference>
<keyword evidence="5 8" id="KW-0862">Zinc</keyword>
<evidence type="ECO:0000256" key="1">
    <source>
        <dbReference type="ARBA" id="ARBA00002904"/>
    </source>
</evidence>
<dbReference type="GO" id="GO:0004089">
    <property type="term" value="F:carbonate dehydratase activity"/>
    <property type="evidence" value="ECO:0007669"/>
    <property type="project" value="UniProtKB-UniRule"/>
</dbReference>
<dbReference type="PROSITE" id="PS00162">
    <property type="entry name" value="ALPHA_CA_1"/>
    <property type="match status" value="1"/>
</dbReference>
<comment type="cofactor">
    <cofactor evidence="8">
        <name>Zn(2+)</name>
        <dbReference type="ChEBI" id="CHEBI:29105"/>
    </cofactor>
</comment>
<keyword evidence="9" id="KW-0812">Transmembrane</keyword>
<reference evidence="11 12" key="1">
    <citation type="submission" date="2019-03" db="EMBL/GenBank/DDBJ databases">
        <title>An improved genome assembly of the fluke Schistosoma japonicum.</title>
        <authorList>
            <person name="Hu W."/>
            <person name="Luo F."/>
            <person name="Yin M."/>
            <person name="Mo X."/>
            <person name="Sun C."/>
            <person name="Wu Q."/>
            <person name="Zhu B."/>
            <person name="Xiang M."/>
            <person name="Wang J."/>
            <person name="Wang Y."/>
            <person name="Zhang T."/>
            <person name="Xu B."/>
            <person name="Zheng H."/>
            <person name="Feng Z."/>
        </authorList>
    </citation>
    <scope>NUCLEOTIDE SEQUENCE [LARGE SCALE GENOMIC DNA]</scope>
    <source>
        <strain evidence="11">HuSjv2</strain>
        <tissue evidence="11">Worms</tissue>
    </source>
</reference>
<evidence type="ECO:0000256" key="8">
    <source>
        <dbReference type="RuleBase" id="RU367011"/>
    </source>
</evidence>
<keyword evidence="12" id="KW-1185">Reference proteome</keyword>
<dbReference type="STRING" id="6182.A0A4Z2CNC2"/>
<dbReference type="PANTHER" id="PTHR18952:SF265">
    <property type="entry name" value="CARBONIC ANHYDRASE"/>
    <property type="match status" value="1"/>
</dbReference>
<evidence type="ECO:0000256" key="9">
    <source>
        <dbReference type="SAM" id="Phobius"/>
    </source>
</evidence>
<sequence length="352" mass="40612">MSFSDFYLSILSNYSKFIPDLTNQDLLISMMIYYWLTIVQVYLLHFNCLSGASDWSYTNAATGPLTWPEHFRNMCSGYYQSPIELQTKTSTFDKTLNMVKIYQNSTISNNYNILNSGHTVVIEFPQDKWFITFDGLFDKKYEIVQMHFHWGNVDTYGSEHTIDGRRFPLELHIVSFRRELYSSFNDALIRPGGLAVLGIMHDVVKSARYEETIFSVYQNFSGALTPNLVPESTLQIREFNLSSVLTLVNPYRYFRYVGSLTTPPCIENVLWTVFMDPVPVTSEQLELFRNLPYPPTETQTRMINNFRPLQLLNPDNTLAPRVLYRATASHLSLLSLPGLLCIIVISQLTVIF</sequence>
<comment type="caution">
    <text evidence="11">The sequence shown here is derived from an EMBL/GenBank/DDBJ whole genome shotgun (WGS) entry which is preliminary data.</text>
</comment>
<dbReference type="Proteomes" id="UP000311919">
    <property type="component" value="Unassembled WGS sequence"/>
</dbReference>
<evidence type="ECO:0000313" key="12">
    <source>
        <dbReference type="Proteomes" id="UP000311919"/>
    </source>
</evidence>
<dbReference type="CDD" id="cd00326">
    <property type="entry name" value="alpha_CA"/>
    <property type="match status" value="1"/>
</dbReference>
<dbReference type="SMART" id="SM01057">
    <property type="entry name" value="Carb_anhydrase"/>
    <property type="match status" value="1"/>
</dbReference>
<proteinExistence type="inferred from homology"/>
<keyword evidence="6 8" id="KW-0456">Lyase</keyword>
<dbReference type="EC" id="4.2.1.1" evidence="3 8"/>
<dbReference type="InterPro" id="IPR018338">
    <property type="entry name" value="Carbonic_anhydrase_a-class_CS"/>
</dbReference>
<evidence type="ECO:0000256" key="2">
    <source>
        <dbReference type="ARBA" id="ARBA00010718"/>
    </source>
</evidence>
<dbReference type="SUPFAM" id="SSF51069">
    <property type="entry name" value="Carbonic anhydrase"/>
    <property type="match status" value="1"/>
</dbReference>
<keyword evidence="9" id="KW-0472">Membrane</keyword>
<keyword evidence="4 8" id="KW-0479">Metal-binding</keyword>
<evidence type="ECO:0000256" key="4">
    <source>
        <dbReference type="ARBA" id="ARBA00022723"/>
    </source>
</evidence>
<dbReference type="Gene3D" id="3.10.200.10">
    <property type="entry name" value="Alpha carbonic anhydrase"/>
    <property type="match status" value="1"/>
</dbReference>
<dbReference type="EMBL" id="SKCS01000507">
    <property type="protein sequence ID" value="TNN05722.1"/>
    <property type="molecule type" value="Genomic_DNA"/>
</dbReference>
<evidence type="ECO:0000259" key="10">
    <source>
        <dbReference type="PROSITE" id="PS51144"/>
    </source>
</evidence>
<keyword evidence="9" id="KW-1133">Transmembrane helix</keyword>
<dbReference type="InterPro" id="IPR036398">
    <property type="entry name" value="CA_dom_sf"/>
</dbReference>
<dbReference type="InterPro" id="IPR023561">
    <property type="entry name" value="Carbonic_anhydrase_a-class"/>
</dbReference>
<dbReference type="GO" id="GO:0008270">
    <property type="term" value="F:zinc ion binding"/>
    <property type="evidence" value="ECO:0007669"/>
    <property type="project" value="UniProtKB-UniRule"/>
</dbReference>
<dbReference type="PANTHER" id="PTHR18952">
    <property type="entry name" value="CARBONIC ANHYDRASE"/>
    <property type="match status" value="1"/>
</dbReference>
<accession>A0A4Z2CNC2</accession>
<organism evidence="11 12">
    <name type="scientific">Schistosoma japonicum</name>
    <name type="common">Blood fluke</name>
    <dbReference type="NCBI Taxonomy" id="6182"/>
    <lineage>
        <taxon>Eukaryota</taxon>
        <taxon>Metazoa</taxon>
        <taxon>Spiralia</taxon>
        <taxon>Lophotrochozoa</taxon>
        <taxon>Platyhelminthes</taxon>
        <taxon>Trematoda</taxon>
        <taxon>Digenea</taxon>
        <taxon>Strigeidida</taxon>
        <taxon>Schistosomatoidea</taxon>
        <taxon>Schistosomatidae</taxon>
        <taxon>Schistosoma</taxon>
    </lineage>
</organism>
<feature type="domain" description="Alpha-carbonic anhydrase" evidence="10">
    <location>
        <begin position="53"/>
        <end position="327"/>
    </location>
</feature>
<comment type="catalytic activity">
    <reaction evidence="7 8">
        <text>hydrogencarbonate + H(+) = CO2 + H2O</text>
        <dbReference type="Rhea" id="RHEA:10748"/>
        <dbReference type="ChEBI" id="CHEBI:15377"/>
        <dbReference type="ChEBI" id="CHEBI:15378"/>
        <dbReference type="ChEBI" id="CHEBI:16526"/>
        <dbReference type="ChEBI" id="CHEBI:17544"/>
        <dbReference type="EC" id="4.2.1.1"/>
    </reaction>
</comment>
<evidence type="ECO:0000256" key="6">
    <source>
        <dbReference type="ARBA" id="ARBA00023239"/>
    </source>
</evidence>
<comment type="similarity">
    <text evidence="2 8">Belongs to the alpha-carbonic anhydrase family.</text>
</comment>
<feature type="transmembrane region" description="Helical" evidence="9">
    <location>
        <begin position="26"/>
        <end position="44"/>
    </location>
</feature>
<evidence type="ECO:0000256" key="3">
    <source>
        <dbReference type="ARBA" id="ARBA00012925"/>
    </source>
</evidence>
<name>A0A4Z2CNC2_SCHJA</name>
<dbReference type="AlphaFoldDB" id="A0A4Z2CNC2"/>
<evidence type="ECO:0000256" key="5">
    <source>
        <dbReference type="ARBA" id="ARBA00022833"/>
    </source>
</evidence>
<dbReference type="PROSITE" id="PS51144">
    <property type="entry name" value="ALPHA_CA_2"/>
    <property type="match status" value="1"/>
</dbReference>
<dbReference type="InterPro" id="IPR001148">
    <property type="entry name" value="CA_dom"/>
</dbReference>
<evidence type="ECO:0000313" key="11">
    <source>
        <dbReference type="EMBL" id="TNN05722.1"/>
    </source>
</evidence>
<evidence type="ECO:0000256" key="7">
    <source>
        <dbReference type="ARBA" id="ARBA00048348"/>
    </source>
</evidence>
<protein>
    <recommendedName>
        <fullName evidence="3 8">Carbonic anhydrase</fullName>
        <ecNumber evidence="3 8">4.2.1.1</ecNumber>
    </recommendedName>
</protein>
<feature type="transmembrane region" description="Helical" evidence="9">
    <location>
        <begin position="331"/>
        <end position="351"/>
    </location>
</feature>
<comment type="function">
    <text evidence="1 8">Reversible hydration of carbon dioxide.</text>
</comment>
<gene>
    <name evidence="11" type="ORF">EWB00_008995</name>
</gene>
<dbReference type="GO" id="GO:0005886">
    <property type="term" value="C:plasma membrane"/>
    <property type="evidence" value="ECO:0007669"/>
    <property type="project" value="TreeGrafter"/>
</dbReference>